<reference evidence="2" key="1">
    <citation type="journal article" date="2015" name="Nature">
        <title>Complex archaea that bridge the gap between prokaryotes and eukaryotes.</title>
        <authorList>
            <person name="Spang A."/>
            <person name="Saw J.H."/>
            <person name="Jorgensen S.L."/>
            <person name="Zaremba-Niedzwiedzka K."/>
            <person name="Martijn J."/>
            <person name="Lind A.E."/>
            <person name="van Eijk R."/>
            <person name="Schleper C."/>
            <person name="Guy L."/>
            <person name="Ettema T.J."/>
        </authorList>
    </citation>
    <scope>NUCLEOTIDE SEQUENCE</scope>
</reference>
<dbReference type="PANTHER" id="PTHR13325:SF3">
    <property type="entry name" value="MEMBRANE-BOUND TRANSCRIPTION FACTOR SITE-2 PROTEASE"/>
    <property type="match status" value="1"/>
</dbReference>
<keyword evidence="1" id="KW-1133">Transmembrane helix</keyword>
<keyword evidence="1" id="KW-0472">Membrane</keyword>
<feature type="transmembrane region" description="Helical" evidence="1">
    <location>
        <begin position="359"/>
        <end position="381"/>
    </location>
</feature>
<evidence type="ECO:0000313" key="2">
    <source>
        <dbReference type="EMBL" id="KKN94777.1"/>
    </source>
</evidence>
<comment type="caution">
    <text evidence="2">The sequence shown here is derived from an EMBL/GenBank/DDBJ whole genome shotgun (WGS) entry which is preliminary data.</text>
</comment>
<dbReference type="GO" id="GO:0016020">
    <property type="term" value="C:membrane"/>
    <property type="evidence" value="ECO:0007669"/>
    <property type="project" value="InterPro"/>
</dbReference>
<feature type="transmembrane region" description="Helical" evidence="1">
    <location>
        <begin position="256"/>
        <end position="278"/>
    </location>
</feature>
<dbReference type="Gene3D" id="2.40.50.100">
    <property type="match status" value="1"/>
</dbReference>
<feature type="transmembrane region" description="Helical" evidence="1">
    <location>
        <begin position="387"/>
        <end position="407"/>
    </location>
</feature>
<feature type="transmembrane region" description="Helical" evidence="1">
    <location>
        <begin position="284"/>
        <end position="303"/>
    </location>
</feature>
<dbReference type="GO" id="GO:0004222">
    <property type="term" value="F:metalloendopeptidase activity"/>
    <property type="evidence" value="ECO:0007669"/>
    <property type="project" value="InterPro"/>
</dbReference>
<feature type="transmembrane region" description="Helical" evidence="1">
    <location>
        <begin position="228"/>
        <end position="249"/>
    </location>
</feature>
<name>A0A0F9V535_9ZZZZ</name>
<feature type="transmembrane region" description="Helical" evidence="1">
    <location>
        <begin position="427"/>
        <end position="447"/>
    </location>
</feature>
<evidence type="ECO:0000256" key="1">
    <source>
        <dbReference type="SAM" id="Phobius"/>
    </source>
</evidence>
<dbReference type="Gene3D" id="1.10.10.1150">
    <property type="entry name" value="Coenzyme PQQ synthesis protein D (PqqD)"/>
    <property type="match status" value="1"/>
</dbReference>
<keyword evidence="1" id="KW-0812">Transmembrane</keyword>
<dbReference type="InterPro" id="IPR041881">
    <property type="entry name" value="PqqD_sf"/>
</dbReference>
<dbReference type="SUPFAM" id="SSF111369">
    <property type="entry name" value="HlyD-like secretion proteins"/>
    <property type="match status" value="1"/>
</dbReference>
<dbReference type="PANTHER" id="PTHR13325">
    <property type="entry name" value="PROTEASE M50 MEMBRANE-BOUND TRANSCRIPTION FACTOR SITE 2 PROTEASE"/>
    <property type="match status" value="1"/>
</dbReference>
<proteinExistence type="predicted"/>
<gene>
    <name evidence="2" type="ORF">LCGC14_0183530</name>
</gene>
<dbReference type="AlphaFoldDB" id="A0A0F9V535"/>
<feature type="transmembrane region" description="Helical" evidence="1">
    <location>
        <begin position="160"/>
        <end position="182"/>
    </location>
</feature>
<accession>A0A0F9V535</accession>
<organism evidence="2">
    <name type="scientific">marine sediment metagenome</name>
    <dbReference type="NCBI Taxonomy" id="412755"/>
    <lineage>
        <taxon>unclassified sequences</taxon>
        <taxon>metagenomes</taxon>
        <taxon>ecological metagenomes</taxon>
    </lineage>
</organism>
<dbReference type="InterPro" id="IPR001193">
    <property type="entry name" value="MBTPS2"/>
</dbReference>
<protein>
    <recommendedName>
        <fullName evidence="3">RND efflux pump membrane fusion protein barrel-sandwich domain-containing protein</fullName>
    </recommendedName>
</protein>
<dbReference type="EMBL" id="LAZR01000075">
    <property type="protein sequence ID" value="KKN94777.1"/>
    <property type="molecule type" value="Genomic_DNA"/>
</dbReference>
<dbReference type="GO" id="GO:0031293">
    <property type="term" value="P:membrane protein intracellular domain proteolysis"/>
    <property type="evidence" value="ECO:0007669"/>
    <property type="project" value="TreeGrafter"/>
</dbReference>
<dbReference type="GO" id="GO:0005737">
    <property type="term" value="C:cytoplasm"/>
    <property type="evidence" value="ECO:0007669"/>
    <property type="project" value="TreeGrafter"/>
</dbReference>
<sequence length="716" mass="79806">MAGSLFSPSWYRVKDLKPRLRRHVNIYRHDYRGRIWFILQDLATGRSHRFSPAAYRMVGLLDGTRSLGEVWDIANEQLGERAPTQDEAIRLLGQLHAADALVADVSPDSRELFRRHKRHKRMEIKQKVWSPLAVRVPIWDPDRFLTATLPFVRPLMTKTFAVIWLLLVLTAAVFAAMNIGALTTNITDRVLNPGNLAVLWLVYPVVKAFHELGHGYAVKKFGGEVHEIGIMFLVLIPVPYVDASAASALRDKHKRMLVGGIGIMIELLLASVALFVWLNAESGAVTAVAFNVMLIGGVSTLLFNGNPLLRFDGYYVLADWIEIPNLSGRSTNYLNYLIQRYIYGMREADKVTSLWSERVWFVFYGIAAFIYRMFIMFAIIAYIAGRFFIIGVLLAIWAATTQLLLPIGKGIKFLSGSPKLRTNRPRALITTFAAIALILGALFLVPFPSYSIVDGVIWPSQQAQVRAGTNGFVTKVATTTDQKVRSGDLMMQLDDPFMRARLELIDTQLAGLEIQRSALIRTDRVQSALIAEEIDVVQNDRARLVEELDALDIRAPRVGTAVLPNASDLEGSFVAKGNVIGYVVAQRDTQTVRTVVSQNQIDLVRNDTQSVSVMPVEWGAEPIKAIILREVPGATQQLPTPALGTAGGGNVPVDPSDPNGVQTLGRFFEFEILMVQPSADILLGRRVRVRFDHGTSPLGFQAYRSLRQLFLRLYNV</sequence>
<evidence type="ECO:0008006" key="3">
    <source>
        <dbReference type="Google" id="ProtNLM"/>
    </source>
</evidence>